<dbReference type="RefSeq" id="WP_152232921.1">
    <property type="nucleotide sequence ID" value="NZ_BAAAOT010000010.1"/>
</dbReference>
<evidence type="ECO:0000256" key="6">
    <source>
        <dbReference type="ARBA" id="ARBA00022741"/>
    </source>
</evidence>
<dbReference type="InterPro" id="IPR036640">
    <property type="entry name" value="ABC1_TM_sf"/>
</dbReference>
<evidence type="ECO:0000313" key="13">
    <source>
        <dbReference type="EMBL" id="MPV90138.1"/>
    </source>
</evidence>
<dbReference type="Pfam" id="PF00664">
    <property type="entry name" value="ABC_membrane"/>
    <property type="match status" value="1"/>
</dbReference>
<feature type="domain" description="ABC transmembrane type-1" evidence="12">
    <location>
        <begin position="33"/>
        <end position="317"/>
    </location>
</feature>
<sequence length="591" mass="61526">MSARISSASDLGVVGTVRRGVQLSPALTDGLTATVLLALVATAGRMVVPVTIQQATDHGVLAPGGPDVGRVLAVCAVGLAVLLLTGQASALVNVRLYRTSERGLAQLRVRTFRHVHDLSALTQSAERRGALVSRVTSDVDTISTFVQRGGLTLLLNAAQLLLATVAMVLYDWRLALLVWLCFAPMAVLAPRAQRAISAAYAEVRVRVGAMLAAVGESVVGAETIRAYGAARRTQRRIDHAVRAHRGAAVRAQTRVSLAFSSGVVLSGVALAAVVVAGTLLGAAGQLSVGALLAVLFLVQMFTGPVQNATEMLNELQNAVAGWRRVIAVLETPAEVTDPVRPTTAPPGPGRLELRGVRFAYPGGPEVLHGVDLVIPAGARVAVVGRTGSGKTTLVKLLARLMDPTAGRVLLDGVDLRDLALRDLRARVVLVPQEGFLFDGTLAENIAYGPAPAGPDRVRHAVAALGLEAWTDTLPAGLDTPVGQRGESLSAGERQLVALARAYLAGAGVLLLDEATSAVDPATETRVSRALDRLTAGRTSVTVAHRLATAESADLVVVVDDGRVVEVGTHPDLAAAGGTYARMHRSWVTQTA</sequence>
<keyword evidence="6" id="KW-0547">Nucleotide-binding</keyword>
<dbReference type="InterPro" id="IPR003439">
    <property type="entry name" value="ABC_transporter-like_ATP-bd"/>
</dbReference>
<dbReference type="FunFam" id="3.40.50.300:FF:001001">
    <property type="entry name" value="Multidrug ABC transporter ATP-binding protein"/>
    <property type="match status" value="1"/>
</dbReference>
<feature type="transmembrane region" description="Helical" evidence="10">
    <location>
        <begin position="282"/>
        <end position="301"/>
    </location>
</feature>
<keyword evidence="5 10" id="KW-0812">Transmembrane</keyword>
<feature type="transmembrane region" description="Helical" evidence="10">
    <location>
        <begin position="26"/>
        <end position="48"/>
    </location>
</feature>
<dbReference type="InterPro" id="IPR039421">
    <property type="entry name" value="Type_1_exporter"/>
</dbReference>
<keyword evidence="2" id="KW-0813">Transport</keyword>
<proteinExistence type="predicted"/>
<evidence type="ECO:0000256" key="9">
    <source>
        <dbReference type="ARBA" id="ARBA00023136"/>
    </source>
</evidence>
<dbReference type="InterPro" id="IPR027417">
    <property type="entry name" value="P-loop_NTPase"/>
</dbReference>
<name>A0A7J9UZT9_9MICO</name>
<dbReference type="Pfam" id="PF00005">
    <property type="entry name" value="ABC_tran"/>
    <property type="match status" value="1"/>
</dbReference>
<evidence type="ECO:0000256" key="10">
    <source>
        <dbReference type="SAM" id="Phobius"/>
    </source>
</evidence>
<dbReference type="InterPro" id="IPR003593">
    <property type="entry name" value="AAA+_ATPase"/>
</dbReference>
<evidence type="ECO:0000256" key="8">
    <source>
        <dbReference type="ARBA" id="ARBA00022989"/>
    </source>
</evidence>
<keyword evidence="3" id="KW-1003">Cell membrane</keyword>
<comment type="subcellular location">
    <subcellularLocation>
        <location evidence="1">Cell membrane</location>
        <topology evidence="1">Multi-pass membrane protein</topology>
    </subcellularLocation>
</comment>
<dbReference type="OrthoDB" id="9806127at2"/>
<dbReference type="SUPFAM" id="SSF52540">
    <property type="entry name" value="P-loop containing nucleoside triphosphate hydrolases"/>
    <property type="match status" value="1"/>
</dbReference>
<organism evidence="13 14">
    <name type="scientific">Georgenia ruanii</name>
    <dbReference type="NCBI Taxonomy" id="348442"/>
    <lineage>
        <taxon>Bacteria</taxon>
        <taxon>Bacillati</taxon>
        <taxon>Actinomycetota</taxon>
        <taxon>Actinomycetes</taxon>
        <taxon>Micrococcales</taxon>
        <taxon>Bogoriellaceae</taxon>
        <taxon>Georgenia</taxon>
    </lineage>
</organism>
<keyword evidence="7 13" id="KW-0067">ATP-binding</keyword>
<dbReference type="PROSITE" id="PS50893">
    <property type="entry name" value="ABC_TRANSPORTER_2"/>
    <property type="match status" value="1"/>
</dbReference>
<feature type="transmembrane region" description="Helical" evidence="10">
    <location>
        <begin position="151"/>
        <end position="170"/>
    </location>
</feature>
<accession>A0A7J9UZT9</accession>
<keyword evidence="8 10" id="KW-1133">Transmembrane helix</keyword>
<dbReference type="PROSITE" id="PS50929">
    <property type="entry name" value="ABC_TM1F"/>
    <property type="match status" value="1"/>
</dbReference>
<evidence type="ECO:0000313" key="14">
    <source>
        <dbReference type="Proteomes" id="UP000429644"/>
    </source>
</evidence>
<keyword evidence="14" id="KW-1185">Reference proteome</keyword>
<feature type="transmembrane region" description="Helical" evidence="10">
    <location>
        <begin position="68"/>
        <end position="92"/>
    </location>
</feature>
<dbReference type="Proteomes" id="UP000429644">
    <property type="component" value="Unassembled WGS sequence"/>
</dbReference>
<evidence type="ECO:0000256" key="3">
    <source>
        <dbReference type="ARBA" id="ARBA00022475"/>
    </source>
</evidence>
<evidence type="ECO:0000256" key="7">
    <source>
        <dbReference type="ARBA" id="ARBA00022840"/>
    </source>
</evidence>
<protein>
    <submittedName>
        <fullName evidence="13">ATP-binding cassette domain-containing protein</fullName>
    </submittedName>
</protein>
<dbReference type="PROSITE" id="PS00211">
    <property type="entry name" value="ABC_TRANSPORTER_1"/>
    <property type="match status" value="1"/>
</dbReference>
<dbReference type="PANTHER" id="PTHR43394">
    <property type="entry name" value="ATP-DEPENDENT PERMEASE MDL1, MITOCHONDRIAL"/>
    <property type="match status" value="1"/>
</dbReference>
<dbReference type="SUPFAM" id="SSF90123">
    <property type="entry name" value="ABC transporter transmembrane region"/>
    <property type="match status" value="1"/>
</dbReference>
<dbReference type="InterPro" id="IPR011527">
    <property type="entry name" value="ABC1_TM_dom"/>
</dbReference>
<gene>
    <name evidence="13" type="ORF">GB882_15790</name>
</gene>
<keyword evidence="9 10" id="KW-0472">Membrane</keyword>
<evidence type="ECO:0000256" key="5">
    <source>
        <dbReference type="ARBA" id="ARBA00022692"/>
    </source>
</evidence>
<dbReference type="GO" id="GO:0016887">
    <property type="term" value="F:ATP hydrolysis activity"/>
    <property type="evidence" value="ECO:0007669"/>
    <property type="project" value="InterPro"/>
</dbReference>
<dbReference type="InterPro" id="IPR017871">
    <property type="entry name" value="ABC_transporter-like_CS"/>
</dbReference>
<evidence type="ECO:0000256" key="1">
    <source>
        <dbReference type="ARBA" id="ARBA00004651"/>
    </source>
</evidence>
<feature type="domain" description="ABC transporter" evidence="11">
    <location>
        <begin position="351"/>
        <end position="585"/>
    </location>
</feature>
<reference evidence="13 14" key="1">
    <citation type="submission" date="2019-10" db="EMBL/GenBank/DDBJ databases">
        <title>Georgenia wutianyii sp. nov. and Georgenia yuyongxinii sp. nov. isolated from plateau pika (Ochotona curzoniae) in the Qinghai-Tibet plateau of China.</title>
        <authorList>
            <person name="Tian Z."/>
        </authorList>
    </citation>
    <scope>NUCLEOTIDE SEQUENCE [LARGE SCALE GENOMIC DNA]</scope>
    <source>
        <strain evidence="13 14">JCM 15130</strain>
    </source>
</reference>
<dbReference type="Gene3D" id="1.20.1560.10">
    <property type="entry name" value="ABC transporter type 1, transmembrane domain"/>
    <property type="match status" value="1"/>
</dbReference>
<dbReference type="AlphaFoldDB" id="A0A7J9UZT9"/>
<dbReference type="PANTHER" id="PTHR43394:SF1">
    <property type="entry name" value="ATP-BINDING CASSETTE SUB-FAMILY B MEMBER 10, MITOCHONDRIAL"/>
    <property type="match status" value="1"/>
</dbReference>
<dbReference type="GO" id="GO:0005524">
    <property type="term" value="F:ATP binding"/>
    <property type="evidence" value="ECO:0007669"/>
    <property type="project" value="UniProtKB-KW"/>
</dbReference>
<evidence type="ECO:0000259" key="11">
    <source>
        <dbReference type="PROSITE" id="PS50893"/>
    </source>
</evidence>
<feature type="transmembrane region" description="Helical" evidence="10">
    <location>
        <begin position="255"/>
        <end position="276"/>
    </location>
</feature>
<keyword evidence="4" id="KW-0997">Cell inner membrane</keyword>
<feature type="transmembrane region" description="Helical" evidence="10">
    <location>
        <begin position="176"/>
        <end position="192"/>
    </location>
</feature>
<dbReference type="EMBL" id="WHPD01003404">
    <property type="protein sequence ID" value="MPV90138.1"/>
    <property type="molecule type" value="Genomic_DNA"/>
</dbReference>
<dbReference type="GO" id="GO:0015421">
    <property type="term" value="F:ABC-type oligopeptide transporter activity"/>
    <property type="evidence" value="ECO:0007669"/>
    <property type="project" value="TreeGrafter"/>
</dbReference>
<dbReference type="SMART" id="SM00382">
    <property type="entry name" value="AAA"/>
    <property type="match status" value="1"/>
</dbReference>
<dbReference type="GO" id="GO:0005886">
    <property type="term" value="C:plasma membrane"/>
    <property type="evidence" value="ECO:0007669"/>
    <property type="project" value="UniProtKB-SubCell"/>
</dbReference>
<comment type="caution">
    <text evidence="13">The sequence shown here is derived from an EMBL/GenBank/DDBJ whole genome shotgun (WGS) entry which is preliminary data.</text>
</comment>
<dbReference type="Gene3D" id="3.40.50.300">
    <property type="entry name" value="P-loop containing nucleotide triphosphate hydrolases"/>
    <property type="match status" value="1"/>
</dbReference>
<evidence type="ECO:0000259" key="12">
    <source>
        <dbReference type="PROSITE" id="PS50929"/>
    </source>
</evidence>
<evidence type="ECO:0000256" key="4">
    <source>
        <dbReference type="ARBA" id="ARBA00022519"/>
    </source>
</evidence>
<evidence type="ECO:0000256" key="2">
    <source>
        <dbReference type="ARBA" id="ARBA00022448"/>
    </source>
</evidence>